<dbReference type="AlphaFoldDB" id="A0AAN9NB92"/>
<evidence type="ECO:0000256" key="1">
    <source>
        <dbReference type="SAM" id="MobiDB-lite"/>
    </source>
</evidence>
<reference evidence="2 3" key="1">
    <citation type="submission" date="2024-01" db="EMBL/GenBank/DDBJ databases">
        <title>The genomes of 5 underutilized Papilionoideae crops provide insights into root nodulation and disease resistanc.</title>
        <authorList>
            <person name="Jiang F."/>
        </authorList>
    </citation>
    <scope>NUCLEOTIDE SEQUENCE [LARGE SCALE GENOMIC DNA]</scope>
    <source>
        <strain evidence="2">JINMINGXINNONG_FW02</strain>
        <tissue evidence="2">Leaves</tissue>
    </source>
</reference>
<gene>
    <name evidence="2" type="ORF">VNO80_12024</name>
</gene>
<dbReference type="Proteomes" id="UP001374584">
    <property type="component" value="Unassembled WGS sequence"/>
</dbReference>
<name>A0AAN9NB92_PHACN</name>
<dbReference type="EMBL" id="JAYMYR010000004">
    <property type="protein sequence ID" value="KAK7369975.1"/>
    <property type="molecule type" value="Genomic_DNA"/>
</dbReference>
<accession>A0AAN9NB92</accession>
<feature type="compositionally biased region" description="Polar residues" evidence="1">
    <location>
        <begin position="45"/>
        <end position="59"/>
    </location>
</feature>
<organism evidence="2 3">
    <name type="scientific">Phaseolus coccineus</name>
    <name type="common">Scarlet runner bean</name>
    <name type="synonym">Phaseolus multiflorus</name>
    <dbReference type="NCBI Taxonomy" id="3886"/>
    <lineage>
        <taxon>Eukaryota</taxon>
        <taxon>Viridiplantae</taxon>
        <taxon>Streptophyta</taxon>
        <taxon>Embryophyta</taxon>
        <taxon>Tracheophyta</taxon>
        <taxon>Spermatophyta</taxon>
        <taxon>Magnoliopsida</taxon>
        <taxon>eudicotyledons</taxon>
        <taxon>Gunneridae</taxon>
        <taxon>Pentapetalae</taxon>
        <taxon>rosids</taxon>
        <taxon>fabids</taxon>
        <taxon>Fabales</taxon>
        <taxon>Fabaceae</taxon>
        <taxon>Papilionoideae</taxon>
        <taxon>50 kb inversion clade</taxon>
        <taxon>NPAAA clade</taxon>
        <taxon>indigoferoid/millettioid clade</taxon>
        <taxon>Phaseoleae</taxon>
        <taxon>Phaseolus</taxon>
    </lineage>
</organism>
<protein>
    <submittedName>
        <fullName evidence="2">Uncharacterized protein</fullName>
    </submittedName>
</protein>
<dbReference type="PANTHER" id="PTHR34539:SF15">
    <property type="match status" value="1"/>
</dbReference>
<evidence type="ECO:0000313" key="3">
    <source>
        <dbReference type="Proteomes" id="UP001374584"/>
    </source>
</evidence>
<proteinExistence type="predicted"/>
<feature type="region of interest" description="Disordered" evidence="1">
    <location>
        <begin position="45"/>
        <end position="74"/>
    </location>
</feature>
<comment type="caution">
    <text evidence="2">The sequence shown here is derived from an EMBL/GenBank/DDBJ whole genome shotgun (WGS) entry which is preliminary data.</text>
</comment>
<evidence type="ECO:0000313" key="2">
    <source>
        <dbReference type="EMBL" id="KAK7369975.1"/>
    </source>
</evidence>
<dbReference type="PANTHER" id="PTHR34539">
    <property type="entry name" value="T6J4.11 PROTEIN"/>
    <property type="match status" value="1"/>
</dbReference>
<sequence>MNELKQSNRIYLTFLTTIYTLHPTFLPPPKHFHFLSLHSLLQPSPTLNPSSKMDQPKSNNTDKRKRVRDDSDSLSNSFKLPRLLNNSSESHRVDSAEFVLARVDPDFFSMLNDAENVTERDPAVEVEDLDSFIRSFEEEILAPPSNPNLPPEPEVFKPNLGYLLEASDDELGLPPTVAPCEDESKHGTPDSGRVGPEGVDLTGFLGFEDDIGSYGGFGFVGYDDVDDNGGGYVTIDGLFDYAEPGADILWRSESLQAI</sequence>
<keyword evidence="3" id="KW-1185">Reference proteome</keyword>